<evidence type="ECO:0000256" key="4">
    <source>
        <dbReference type="ARBA" id="ARBA00054572"/>
    </source>
</evidence>
<comment type="similarity">
    <text evidence="1 8">Belongs to the aldehyde dehydrogenase family.</text>
</comment>
<keyword evidence="2 8" id="KW-0560">Oxidoreductase</keyword>
<dbReference type="PANTHER" id="PTHR11699">
    <property type="entry name" value="ALDEHYDE DEHYDROGENASE-RELATED"/>
    <property type="match status" value="1"/>
</dbReference>
<proteinExistence type="inferred from homology"/>
<dbReference type="InterPro" id="IPR016160">
    <property type="entry name" value="Ald_DH_CS_CYS"/>
</dbReference>
<evidence type="ECO:0000256" key="2">
    <source>
        <dbReference type="ARBA" id="ARBA00023002"/>
    </source>
</evidence>
<dbReference type="FunFam" id="3.40.605.10:FF:000007">
    <property type="entry name" value="NAD/NADP-dependent betaine aldehyde dehydrogenase"/>
    <property type="match status" value="1"/>
</dbReference>
<dbReference type="Pfam" id="PF00171">
    <property type="entry name" value="Aldedh"/>
    <property type="match status" value="1"/>
</dbReference>
<protein>
    <recommendedName>
        <fullName evidence="6">3-sulfolactaldehyde dehydrogenase</fullName>
        <ecNumber evidence="5">1.2.1.97</ecNumber>
    </recommendedName>
</protein>
<evidence type="ECO:0000313" key="10">
    <source>
        <dbReference type="EMBL" id="PAF26881.1"/>
    </source>
</evidence>
<evidence type="ECO:0000256" key="3">
    <source>
        <dbReference type="ARBA" id="ARBA00050326"/>
    </source>
</evidence>
<dbReference type="RefSeq" id="WP_095318856.1">
    <property type="nucleotide sequence ID" value="NZ_CP155469.1"/>
</dbReference>
<evidence type="ECO:0000313" key="11">
    <source>
        <dbReference type="Proteomes" id="UP000216133"/>
    </source>
</evidence>
<dbReference type="InterPro" id="IPR029510">
    <property type="entry name" value="Ald_DH_CS_GLU"/>
</dbReference>
<dbReference type="FunFam" id="3.40.309.10:FF:000009">
    <property type="entry name" value="Aldehyde dehydrogenase A"/>
    <property type="match status" value="1"/>
</dbReference>
<dbReference type="EMBL" id="NPBS01000026">
    <property type="protein sequence ID" value="PAF26881.1"/>
    <property type="molecule type" value="Genomic_DNA"/>
</dbReference>
<name>A0A268S5A8_SHOCL</name>
<feature type="domain" description="Aldehyde dehydrogenase" evidence="9">
    <location>
        <begin position="22"/>
        <end position="479"/>
    </location>
</feature>
<dbReference type="GO" id="GO:0016620">
    <property type="term" value="F:oxidoreductase activity, acting on the aldehyde or oxo group of donors, NAD or NADP as acceptor"/>
    <property type="evidence" value="ECO:0007669"/>
    <property type="project" value="InterPro"/>
</dbReference>
<evidence type="ECO:0000256" key="1">
    <source>
        <dbReference type="ARBA" id="ARBA00009986"/>
    </source>
</evidence>
<comment type="function">
    <text evidence="4">Part of the sulfo-TAL (or sulfo-SFT) pathway, a D-sulfoquinovose degradation pathway that produces sulfolactate (SL). Catalyzes the oxidation of 3-sulfolactaldehyde (SLA) to sulfolactate (SL).</text>
</comment>
<comment type="catalytic activity">
    <reaction evidence="3">
        <text>(2S)-3-sulfolactaldehyde + NAD(+) + H2O = (2S)-3-sulfolactate + NADH + 2 H(+)</text>
        <dbReference type="Rhea" id="RHEA:47932"/>
        <dbReference type="ChEBI" id="CHEBI:15377"/>
        <dbReference type="ChEBI" id="CHEBI:15378"/>
        <dbReference type="ChEBI" id="CHEBI:57540"/>
        <dbReference type="ChEBI" id="CHEBI:57945"/>
        <dbReference type="ChEBI" id="CHEBI:61289"/>
        <dbReference type="ChEBI" id="CHEBI:90109"/>
        <dbReference type="EC" id="1.2.1.97"/>
    </reaction>
    <physiologicalReaction direction="left-to-right" evidence="3">
        <dbReference type="Rhea" id="RHEA:47933"/>
    </physiologicalReaction>
</comment>
<dbReference type="AlphaFoldDB" id="A0A268S5A8"/>
<feature type="active site" evidence="7">
    <location>
        <position position="250"/>
    </location>
</feature>
<dbReference type="InterPro" id="IPR015590">
    <property type="entry name" value="Aldehyde_DH_dom"/>
</dbReference>
<evidence type="ECO:0000256" key="5">
    <source>
        <dbReference type="ARBA" id="ARBA00066984"/>
    </source>
</evidence>
<dbReference type="CDD" id="cd07097">
    <property type="entry name" value="ALDH_KGSADH-YcbD"/>
    <property type="match status" value="1"/>
</dbReference>
<sequence length="483" mass="51739">MVQTYLNYIDGEWKASISGNVFYGRNPANYEEILGAYQASTAEDARLAIKSAAFAFPNWKNKSAIERADVLYQLMPLLAAEKDKLAAIITKEVGKTIAAARKEVDASIQALKHFSGAANRLAGETVPAGNPETFAYTIKEPLGPVGVITPFNFPLGIGIYKIAPALIAGNTVVYKPHNDTVQIATRLVELFIQAGTPKGVLNLVTGDGDKVGQELGENRTLKAISFTGSSDVGLRLGRSVTNRGGKMQAEMGGKNATVILEDADLDKAVSGIVISGLLNNGQSCTGTSRVIVPKNIAKTVTSKLVEKATAIRVGDGFDESMENGPVANEAQLRKYLHYVDIAVKEGAKLECGGKRLLGEGKDKGYFVAPTVLSGVTPEMTIAQEEVFAPVVAIMEVDSFEEAIAVANQTDFGLSSAIYTTNLQKAHEFVRRIETGVTHINIPSNHYENQLPFGGKKNSSIGPREQGSTALDFWVDTKAVYLKP</sequence>
<evidence type="ECO:0000259" key="9">
    <source>
        <dbReference type="Pfam" id="PF00171"/>
    </source>
</evidence>
<dbReference type="EC" id="1.2.1.97" evidence="5"/>
<dbReference type="SUPFAM" id="SSF53720">
    <property type="entry name" value="ALDH-like"/>
    <property type="match status" value="1"/>
</dbReference>
<evidence type="ECO:0000256" key="7">
    <source>
        <dbReference type="PROSITE-ProRule" id="PRU10007"/>
    </source>
</evidence>
<dbReference type="Proteomes" id="UP000216133">
    <property type="component" value="Unassembled WGS sequence"/>
</dbReference>
<dbReference type="PROSITE" id="PS00687">
    <property type="entry name" value="ALDEHYDE_DEHYDR_GLU"/>
    <property type="match status" value="1"/>
</dbReference>
<dbReference type="Gene3D" id="3.40.605.10">
    <property type="entry name" value="Aldehyde Dehydrogenase, Chain A, domain 1"/>
    <property type="match status" value="1"/>
</dbReference>
<evidence type="ECO:0000256" key="6">
    <source>
        <dbReference type="ARBA" id="ARBA00067277"/>
    </source>
</evidence>
<evidence type="ECO:0000256" key="8">
    <source>
        <dbReference type="RuleBase" id="RU003345"/>
    </source>
</evidence>
<dbReference type="PROSITE" id="PS00070">
    <property type="entry name" value="ALDEHYDE_DEHYDR_CYS"/>
    <property type="match status" value="1"/>
</dbReference>
<dbReference type="InterPro" id="IPR016162">
    <property type="entry name" value="Ald_DH_N"/>
</dbReference>
<gene>
    <name evidence="10" type="ORF">CHH61_05920</name>
</gene>
<organism evidence="10 11">
    <name type="scientific">Shouchella clausii</name>
    <name type="common">Alkalihalobacillus clausii</name>
    <dbReference type="NCBI Taxonomy" id="79880"/>
    <lineage>
        <taxon>Bacteria</taxon>
        <taxon>Bacillati</taxon>
        <taxon>Bacillota</taxon>
        <taxon>Bacilli</taxon>
        <taxon>Bacillales</taxon>
        <taxon>Bacillaceae</taxon>
        <taxon>Shouchella</taxon>
    </lineage>
</organism>
<dbReference type="Gene3D" id="3.40.309.10">
    <property type="entry name" value="Aldehyde Dehydrogenase, Chain A, domain 2"/>
    <property type="match status" value="1"/>
</dbReference>
<reference evidence="10 11" key="1">
    <citation type="submission" date="2017-07" db="EMBL/GenBank/DDBJ databases">
        <title>Isolation and whole genome analysis of endospore-forming bacteria from heroin.</title>
        <authorList>
            <person name="Kalinowski J."/>
            <person name="Ahrens B."/>
            <person name="Al-Dilaimi A."/>
            <person name="Winkler A."/>
            <person name="Wibberg D."/>
            <person name="Schleenbecker U."/>
            <person name="Ruckert C."/>
            <person name="Wolfel R."/>
            <person name="Grass G."/>
        </authorList>
    </citation>
    <scope>NUCLEOTIDE SEQUENCE [LARGE SCALE GENOMIC DNA]</scope>
    <source>
        <strain evidence="10 11">7523-2</strain>
    </source>
</reference>
<dbReference type="InterPro" id="IPR016161">
    <property type="entry name" value="Ald_DH/histidinol_DH"/>
</dbReference>
<dbReference type="InterPro" id="IPR016163">
    <property type="entry name" value="Ald_DH_C"/>
</dbReference>
<comment type="caution">
    <text evidence="10">The sequence shown here is derived from an EMBL/GenBank/DDBJ whole genome shotgun (WGS) entry which is preliminary data.</text>
</comment>
<accession>A0A268S5A8</accession>